<dbReference type="AlphaFoldDB" id="A0A485KZU0"/>
<feature type="transmembrane region" description="Helical" evidence="6">
    <location>
        <begin position="373"/>
        <end position="393"/>
    </location>
</feature>
<dbReference type="OrthoDB" id="448280at2759"/>
<reference evidence="7" key="2">
    <citation type="submission" date="2019-06" db="EMBL/GenBank/DDBJ databases">
        <title>Genomics analysis of Aphanomyces spp. identifies a new class of oomycete effector associated with host adaptation.</title>
        <authorList>
            <person name="Gaulin E."/>
        </authorList>
    </citation>
    <scope>NUCLEOTIDE SEQUENCE</scope>
    <source>
        <strain evidence="7">CBS 578.67</strain>
    </source>
</reference>
<name>A0A485KZU0_9STRA</name>
<evidence type="ECO:0000256" key="4">
    <source>
        <dbReference type="ARBA" id="ARBA00023136"/>
    </source>
</evidence>
<comment type="subcellular location">
    <subcellularLocation>
        <location evidence="1">Membrane</location>
        <topology evidence="1">Multi-pass membrane protein</topology>
    </subcellularLocation>
</comment>
<proteinExistence type="predicted"/>
<dbReference type="EMBL" id="CAADRA010005500">
    <property type="protein sequence ID" value="VFT90577.1"/>
    <property type="molecule type" value="Genomic_DNA"/>
</dbReference>
<evidence type="ECO:0000256" key="2">
    <source>
        <dbReference type="ARBA" id="ARBA00022692"/>
    </source>
</evidence>
<dbReference type="GO" id="GO:0005385">
    <property type="term" value="F:zinc ion transmembrane transporter activity"/>
    <property type="evidence" value="ECO:0007669"/>
    <property type="project" value="TreeGrafter"/>
</dbReference>
<gene>
    <name evidence="8" type="primary">Aste57867_13744</name>
    <name evidence="7" type="ORF">As57867_013694</name>
    <name evidence="8" type="ORF">ASTE57867_13744</name>
</gene>
<dbReference type="PANTHER" id="PTHR11040">
    <property type="entry name" value="ZINC/IRON TRANSPORTER"/>
    <property type="match status" value="1"/>
</dbReference>
<feature type="transmembrane region" description="Helical" evidence="6">
    <location>
        <begin position="267"/>
        <end position="287"/>
    </location>
</feature>
<keyword evidence="3 6" id="KW-1133">Transmembrane helix</keyword>
<evidence type="ECO:0000256" key="6">
    <source>
        <dbReference type="SAM" id="Phobius"/>
    </source>
</evidence>
<feature type="region of interest" description="Disordered" evidence="5">
    <location>
        <begin position="108"/>
        <end position="129"/>
    </location>
</feature>
<dbReference type="EMBL" id="VJMH01005479">
    <property type="protein sequence ID" value="KAF0695456.1"/>
    <property type="molecule type" value="Genomic_DNA"/>
</dbReference>
<organism evidence="8 9">
    <name type="scientific">Aphanomyces stellatus</name>
    <dbReference type="NCBI Taxonomy" id="120398"/>
    <lineage>
        <taxon>Eukaryota</taxon>
        <taxon>Sar</taxon>
        <taxon>Stramenopiles</taxon>
        <taxon>Oomycota</taxon>
        <taxon>Saprolegniomycetes</taxon>
        <taxon>Saprolegniales</taxon>
        <taxon>Verrucalvaceae</taxon>
        <taxon>Aphanomyces</taxon>
    </lineage>
</organism>
<accession>A0A485KZU0</accession>
<feature type="compositionally biased region" description="Basic residues" evidence="5">
    <location>
        <begin position="108"/>
        <end position="120"/>
    </location>
</feature>
<sequence length="488" mass="52984">MVRTPECPHADRESVTQHTRIATCISFSDSLETGGIHGLPKSTHCARDVHVLLLEVDEMPPSMPRLSMKTTHPSVFHHDVITQAESSRVSASFIISLLHSAQFFTNRRPRARRRQRRQQRRLPYNKSPSCAPRQAAAVFPVRVLVFTSTYPTTAFSIFRRQGHSVACATTQLEARLLRFVIFEFPSEAMNDLVTFKLLAALTIFFLAIAGGLFPLVVHRVVDRHLTSVLNMAAAGIFLSASMVHMLPDAVRNAPLRSLGGGDDDDSFFVFPYAFLFYGVGFLAILVLETAAHALQHAVKSKVARDNERRPLIVNTPQTLDSADECVAVEVAHAHMDGLIDSDANPVVAFVVFAALSFHSLVEGVGIGAASTDAWNILLAIVAHKSLAAMALCLELLNHHVGRMRIATSLVIFAAMSPVGVLLGALLVGDDPSESAAAGICTALAGGTFLYVGAMEIIPQELHDRRHLTSKCAALLATFAAFSLLALWV</sequence>
<reference evidence="8 9" key="1">
    <citation type="submission" date="2019-03" db="EMBL/GenBank/DDBJ databases">
        <authorList>
            <person name="Gaulin E."/>
            <person name="Dumas B."/>
        </authorList>
    </citation>
    <scope>NUCLEOTIDE SEQUENCE [LARGE SCALE GENOMIC DNA]</scope>
    <source>
        <strain evidence="8">CBS 568.67</strain>
    </source>
</reference>
<feature type="transmembrane region" description="Helical" evidence="6">
    <location>
        <begin position="343"/>
        <end position="361"/>
    </location>
</feature>
<evidence type="ECO:0000313" key="8">
    <source>
        <dbReference type="EMBL" id="VFT90577.1"/>
    </source>
</evidence>
<feature type="transmembrane region" description="Helical" evidence="6">
    <location>
        <begin position="197"/>
        <end position="216"/>
    </location>
</feature>
<evidence type="ECO:0000313" key="9">
    <source>
        <dbReference type="Proteomes" id="UP000332933"/>
    </source>
</evidence>
<feature type="transmembrane region" description="Helical" evidence="6">
    <location>
        <begin position="434"/>
        <end position="457"/>
    </location>
</feature>
<dbReference type="Proteomes" id="UP000332933">
    <property type="component" value="Unassembled WGS sequence"/>
</dbReference>
<evidence type="ECO:0000256" key="5">
    <source>
        <dbReference type="SAM" id="MobiDB-lite"/>
    </source>
</evidence>
<evidence type="ECO:0000256" key="1">
    <source>
        <dbReference type="ARBA" id="ARBA00004141"/>
    </source>
</evidence>
<dbReference type="PANTHER" id="PTHR11040:SF140">
    <property type="entry name" value="ZRT (ZRT), IRT- (IRT-) LIKE PROTEIN TRANSPORTER"/>
    <property type="match status" value="1"/>
</dbReference>
<dbReference type="GO" id="GO:0016020">
    <property type="term" value="C:membrane"/>
    <property type="evidence" value="ECO:0007669"/>
    <property type="project" value="UniProtKB-SubCell"/>
</dbReference>
<dbReference type="Pfam" id="PF02535">
    <property type="entry name" value="Zip"/>
    <property type="match status" value="1"/>
</dbReference>
<feature type="transmembrane region" description="Helical" evidence="6">
    <location>
        <begin position="228"/>
        <end position="247"/>
    </location>
</feature>
<evidence type="ECO:0000313" key="7">
    <source>
        <dbReference type="EMBL" id="KAF0695456.1"/>
    </source>
</evidence>
<dbReference type="InterPro" id="IPR003689">
    <property type="entry name" value="ZIP"/>
</dbReference>
<keyword evidence="2 6" id="KW-0812">Transmembrane</keyword>
<feature type="transmembrane region" description="Helical" evidence="6">
    <location>
        <begin position="405"/>
        <end position="428"/>
    </location>
</feature>
<keyword evidence="4 6" id="KW-0472">Membrane</keyword>
<feature type="transmembrane region" description="Helical" evidence="6">
    <location>
        <begin position="469"/>
        <end position="487"/>
    </location>
</feature>
<protein>
    <submittedName>
        <fullName evidence="8">Aste57867_13744 protein</fullName>
    </submittedName>
</protein>
<evidence type="ECO:0000256" key="3">
    <source>
        <dbReference type="ARBA" id="ARBA00022989"/>
    </source>
</evidence>
<keyword evidence="9" id="KW-1185">Reference proteome</keyword>